<accession>A0A0G4J0N7</accession>
<dbReference type="GO" id="GO:0006357">
    <property type="term" value="P:regulation of transcription by RNA polymerase II"/>
    <property type="evidence" value="ECO:0007669"/>
    <property type="project" value="InterPro"/>
</dbReference>
<reference evidence="1 3" key="1">
    <citation type="submission" date="2015-02" db="EMBL/GenBank/DDBJ databases">
        <authorList>
            <person name="Chooi Y.-H."/>
        </authorList>
    </citation>
    <scope>NUCLEOTIDE SEQUENCE [LARGE SCALE GENOMIC DNA]</scope>
    <source>
        <strain evidence="1">E3</strain>
    </source>
</reference>
<evidence type="ECO:0000313" key="4">
    <source>
        <dbReference type="Proteomes" id="UP000290189"/>
    </source>
</evidence>
<gene>
    <name evidence="1" type="ORF">PBRA_008183</name>
    <name evidence="2" type="ORF">PLBR_LOCUS8393</name>
</gene>
<dbReference type="InterPro" id="IPR024943">
    <property type="entry name" value="Enhancer_polycomb"/>
</dbReference>
<sequence length="485" mass="54192">MSRHLRTRNVDAQRRLRVAVVDTTAQEDEAEELQRLAENIDVPQHGLITTGAGAGPEIPVPDVLTVSELPAAVPGVADGEAPKFRRPHHYIHYYQHCGSGIISDEVHYDLRKEDMEWCTEHAMDADVVESLMTVFEKEAGQRTMSYDCQSVFGVGEAVRLASAKYPENIAAAVYEYWIGQRRRKRRTLISVFNEPPTHDDPSPHVAFRSRENTRKIATRNPRKNDANAFCKLRLLRSDTQNVLHILELIQKREALKRNRLLLEAEEFDVRLSQMQYVQIVKASPSKTAREKEVMANLESSVGRSTYQLDILANRAKSKRKIPRIKVRPATSGVATPRPAPQVVASPSQPVAPVTTSVAPLRAPLQALPSAFDFKFANIALSSDEESSEGETESDVAFYAQVERYLAGQSAPDAVSRKKKSRRGHDPYPDFIGQVFTRVGRCGQVWLDPVIFDKFGVKAPEVVDHQKQAAVPIQPIATKCPRPPSP</sequence>
<keyword evidence="3" id="KW-1185">Reference proteome</keyword>
<evidence type="ECO:0000313" key="3">
    <source>
        <dbReference type="Proteomes" id="UP000039324"/>
    </source>
</evidence>
<dbReference type="GO" id="GO:0035267">
    <property type="term" value="C:NuA4 histone acetyltransferase complex"/>
    <property type="evidence" value="ECO:0007669"/>
    <property type="project" value="InterPro"/>
</dbReference>
<organism evidence="1 3">
    <name type="scientific">Plasmodiophora brassicae</name>
    <name type="common">Clubroot disease agent</name>
    <dbReference type="NCBI Taxonomy" id="37360"/>
    <lineage>
        <taxon>Eukaryota</taxon>
        <taxon>Sar</taxon>
        <taxon>Rhizaria</taxon>
        <taxon>Endomyxa</taxon>
        <taxon>Phytomyxea</taxon>
        <taxon>Plasmodiophorida</taxon>
        <taxon>Plasmodiophoridae</taxon>
        <taxon>Plasmodiophora</taxon>
    </lineage>
</organism>
<geneLocation type="mitochondrion" evidence="2"/>
<evidence type="ECO:0000313" key="2">
    <source>
        <dbReference type="EMBL" id="SPR01178.1"/>
    </source>
</evidence>
<dbReference type="PANTHER" id="PTHR14898">
    <property type="entry name" value="ENHANCER OF POLYCOMB"/>
    <property type="match status" value="1"/>
</dbReference>
<evidence type="ECO:0000313" key="1">
    <source>
        <dbReference type="EMBL" id="CEP00871.1"/>
    </source>
</evidence>
<dbReference type="OrthoDB" id="435275at2759"/>
<proteinExistence type="predicted"/>
<dbReference type="Proteomes" id="UP000039324">
    <property type="component" value="Unassembled WGS sequence"/>
</dbReference>
<evidence type="ECO:0008006" key="5">
    <source>
        <dbReference type="Google" id="ProtNLM"/>
    </source>
</evidence>
<dbReference type="EMBL" id="OVEO01000016">
    <property type="protein sequence ID" value="SPR01178.1"/>
    <property type="molecule type" value="Genomic_DNA"/>
</dbReference>
<keyword evidence="2" id="KW-0496">Mitochondrion</keyword>
<dbReference type="AlphaFoldDB" id="A0A0G4J0N7"/>
<name>A0A0G4J0N7_PLABS</name>
<reference evidence="2 4" key="2">
    <citation type="submission" date="2018-03" db="EMBL/GenBank/DDBJ databases">
        <authorList>
            <person name="Fogelqvist J."/>
        </authorList>
    </citation>
    <scope>NUCLEOTIDE SEQUENCE [LARGE SCALE GENOMIC DNA]</scope>
</reference>
<dbReference type="STRING" id="37360.A0A0G4J0N7"/>
<protein>
    <recommendedName>
        <fullName evidence="5">Enhancer of polycomb-like protein</fullName>
    </recommendedName>
</protein>
<dbReference type="Proteomes" id="UP000290189">
    <property type="component" value="Unassembled WGS sequence"/>
</dbReference>
<dbReference type="EMBL" id="CDSF01000104">
    <property type="protein sequence ID" value="CEP00871.1"/>
    <property type="molecule type" value="Genomic_DNA"/>
</dbReference>